<proteinExistence type="predicted"/>
<comment type="caution">
    <text evidence="1">The sequence shown here is derived from an EMBL/GenBank/DDBJ whole genome shotgun (WGS) entry which is preliminary data.</text>
</comment>
<dbReference type="Proteomes" id="UP000031036">
    <property type="component" value="Unassembled WGS sequence"/>
</dbReference>
<evidence type="ECO:0000313" key="2">
    <source>
        <dbReference type="Proteomes" id="UP000031036"/>
    </source>
</evidence>
<organism evidence="1 2">
    <name type="scientific">Toxocara canis</name>
    <name type="common">Canine roundworm</name>
    <dbReference type="NCBI Taxonomy" id="6265"/>
    <lineage>
        <taxon>Eukaryota</taxon>
        <taxon>Metazoa</taxon>
        <taxon>Ecdysozoa</taxon>
        <taxon>Nematoda</taxon>
        <taxon>Chromadorea</taxon>
        <taxon>Rhabditida</taxon>
        <taxon>Spirurina</taxon>
        <taxon>Ascaridomorpha</taxon>
        <taxon>Ascaridoidea</taxon>
        <taxon>Toxocaridae</taxon>
        <taxon>Toxocara</taxon>
    </lineage>
</organism>
<dbReference type="EMBL" id="JPKZ01001125">
    <property type="protein sequence ID" value="KHN83858.1"/>
    <property type="molecule type" value="Genomic_DNA"/>
</dbReference>
<protein>
    <submittedName>
        <fullName evidence="1">Uncharacterized protein</fullName>
    </submittedName>
</protein>
<dbReference type="AlphaFoldDB" id="A0A0B2VQI2"/>
<name>A0A0B2VQI2_TOXCA</name>
<reference evidence="1 2" key="1">
    <citation type="submission" date="2014-11" db="EMBL/GenBank/DDBJ databases">
        <title>Genetic blueprint of the zoonotic pathogen Toxocara canis.</title>
        <authorList>
            <person name="Zhu X.-Q."/>
            <person name="Korhonen P.K."/>
            <person name="Cai H."/>
            <person name="Young N.D."/>
            <person name="Nejsum P."/>
            <person name="von Samson-Himmelstjerna G."/>
            <person name="Boag P.R."/>
            <person name="Tan P."/>
            <person name="Li Q."/>
            <person name="Min J."/>
            <person name="Yang Y."/>
            <person name="Wang X."/>
            <person name="Fang X."/>
            <person name="Hall R.S."/>
            <person name="Hofmann A."/>
            <person name="Sternberg P.W."/>
            <person name="Jex A.R."/>
            <person name="Gasser R.B."/>
        </authorList>
    </citation>
    <scope>NUCLEOTIDE SEQUENCE [LARGE SCALE GENOMIC DNA]</scope>
    <source>
        <strain evidence="1">PN_DK_2014</strain>
    </source>
</reference>
<sequence length="96" mass="10597">MKTAKDESELKATCTSFENGASIGSWPPPYPIAPQTHYPTGYANTQPTSFNFGNTASQGYYHPYQADFYNPYAQSTAYQYPPMFGSFGGDVQRSSL</sequence>
<evidence type="ECO:0000313" key="1">
    <source>
        <dbReference type="EMBL" id="KHN83858.1"/>
    </source>
</evidence>
<accession>A0A0B2VQI2</accession>
<gene>
    <name evidence="1" type="ORF">Tcan_18546</name>
</gene>
<keyword evidence="2" id="KW-1185">Reference proteome</keyword>